<organism evidence="2 3">
    <name type="scientific">Moorena producens (strain JHB)</name>
    <dbReference type="NCBI Taxonomy" id="1454205"/>
    <lineage>
        <taxon>Bacteria</taxon>
        <taxon>Bacillati</taxon>
        <taxon>Cyanobacteriota</taxon>
        <taxon>Cyanophyceae</taxon>
        <taxon>Coleofasciculales</taxon>
        <taxon>Coleofasciculaceae</taxon>
        <taxon>Moorena</taxon>
    </lineage>
</organism>
<dbReference type="SMART" id="SM00558">
    <property type="entry name" value="JmjC"/>
    <property type="match status" value="1"/>
</dbReference>
<evidence type="ECO:0000313" key="3">
    <source>
        <dbReference type="Proteomes" id="UP000176944"/>
    </source>
</evidence>
<dbReference type="PANTHER" id="PTHR12461">
    <property type="entry name" value="HYPOXIA-INDUCIBLE FACTOR 1 ALPHA INHIBITOR-RELATED"/>
    <property type="match status" value="1"/>
</dbReference>
<dbReference type="Proteomes" id="UP000176944">
    <property type="component" value="Chromosome"/>
</dbReference>
<dbReference type="AlphaFoldDB" id="A0A1D9FV99"/>
<reference evidence="3" key="1">
    <citation type="submission" date="2016-10" db="EMBL/GenBank/DDBJ databases">
        <title>Comparative genomics uncovers the prolific and rare metabolic potential of the cyanobacterial genus Moorea.</title>
        <authorList>
            <person name="Leao T."/>
            <person name="Castelao G."/>
            <person name="Korobeynikov A."/>
            <person name="Monroe E.A."/>
            <person name="Podell S."/>
            <person name="Glukhov E."/>
            <person name="Allen E."/>
            <person name="Gerwick W.H."/>
            <person name="Gerwick L."/>
        </authorList>
    </citation>
    <scope>NUCLEOTIDE SEQUENCE [LARGE SCALE GENOMIC DNA]</scope>
    <source>
        <strain evidence="3">JHB</strain>
    </source>
</reference>
<dbReference type="InterPro" id="IPR003347">
    <property type="entry name" value="JmjC_dom"/>
</dbReference>
<protein>
    <submittedName>
        <fullName evidence="2">Cupin-like domain-containing protein</fullName>
    </submittedName>
</protein>
<evidence type="ECO:0000313" key="2">
    <source>
        <dbReference type="EMBL" id="AOY79233.1"/>
    </source>
</evidence>
<dbReference type="PROSITE" id="PS51184">
    <property type="entry name" value="JMJC"/>
    <property type="match status" value="1"/>
</dbReference>
<dbReference type="Gene3D" id="2.60.120.650">
    <property type="entry name" value="Cupin"/>
    <property type="match status" value="1"/>
</dbReference>
<dbReference type="EMBL" id="CP017708">
    <property type="protein sequence ID" value="AOY79233.1"/>
    <property type="molecule type" value="Genomic_DNA"/>
</dbReference>
<gene>
    <name evidence="2" type="ORF">BJP36_04195</name>
</gene>
<dbReference type="Pfam" id="PF13621">
    <property type="entry name" value="Cupin_8"/>
    <property type="match status" value="1"/>
</dbReference>
<dbReference type="InterPro" id="IPR041667">
    <property type="entry name" value="Cupin_8"/>
</dbReference>
<accession>A0A1D9FV99</accession>
<name>A0A1D9FV99_MOOP1</name>
<feature type="domain" description="JmjC" evidence="1">
    <location>
        <begin position="98"/>
        <end position="261"/>
    </location>
</feature>
<dbReference type="SUPFAM" id="SSF51197">
    <property type="entry name" value="Clavaminate synthase-like"/>
    <property type="match status" value="1"/>
</dbReference>
<proteinExistence type="predicted"/>
<sequence>MNILSSYKIKNKRARVPKVEQISKEEFYGNYVQKNTPLLICGAVKHWDAIHLWTNEYLEQVVGFKTVDVETSRDQFEGRIFDDAEKVYMPFSRFLERLTLPEGETDYFVGSWLFPALVNNVPDIDLFHVFDVFSRRRMLMTRGGNRIAFHHDWYENLLCQVSGYKKLTLVDIAQTAYMYPKGGEENANYSPIDIHQPDYQQYPLFEQATLYETEIHPGDVLYIPCSWWHTVESFQRNIALSFSFYEANSELLLVLSKMFKKNAFALSADDTEALQTIFDSEENYSQKLKQIKNYAKNHKISTILLMFNQRNKLWFGV</sequence>
<evidence type="ECO:0000259" key="1">
    <source>
        <dbReference type="PROSITE" id="PS51184"/>
    </source>
</evidence>
<dbReference type="PANTHER" id="PTHR12461:SF83">
    <property type="entry name" value="JMJC DOMAIN-CONTAINING PROTEIN"/>
    <property type="match status" value="1"/>
</dbReference>